<gene>
    <name evidence="1" type="ORF">J2X16_004020</name>
</gene>
<reference evidence="1 2" key="1">
    <citation type="submission" date="2023-07" db="EMBL/GenBank/DDBJ databases">
        <title>Sorghum-associated microbial communities from plants grown in Nebraska, USA.</title>
        <authorList>
            <person name="Schachtman D."/>
        </authorList>
    </citation>
    <scope>NUCLEOTIDE SEQUENCE [LARGE SCALE GENOMIC DNA]</scope>
    <source>
        <strain evidence="1 2">BE310</strain>
    </source>
</reference>
<keyword evidence="2" id="KW-1185">Reference proteome</keyword>
<comment type="caution">
    <text evidence="1">The sequence shown here is derived from an EMBL/GenBank/DDBJ whole genome shotgun (WGS) entry which is preliminary data.</text>
</comment>
<proteinExistence type="predicted"/>
<accession>A0ABU1ZDG0</accession>
<dbReference type="InterPro" id="IPR026365">
    <property type="entry name" value="BcepMu_gp16"/>
</dbReference>
<evidence type="ECO:0000313" key="2">
    <source>
        <dbReference type="Proteomes" id="UP001180536"/>
    </source>
</evidence>
<organism evidence="1 2">
    <name type="scientific">Pelomonas aquatica</name>
    <dbReference type="NCBI Taxonomy" id="431058"/>
    <lineage>
        <taxon>Bacteria</taxon>
        <taxon>Pseudomonadati</taxon>
        <taxon>Pseudomonadota</taxon>
        <taxon>Betaproteobacteria</taxon>
        <taxon>Burkholderiales</taxon>
        <taxon>Sphaerotilaceae</taxon>
        <taxon>Roseateles</taxon>
    </lineage>
</organism>
<dbReference type="Proteomes" id="UP001180536">
    <property type="component" value="Unassembled WGS sequence"/>
</dbReference>
<name>A0ABU1ZDG0_9BURK</name>
<dbReference type="NCBIfam" id="TIGR04111">
    <property type="entry name" value="BcepMu_gp16"/>
    <property type="match status" value="1"/>
</dbReference>
<dbReference type="EMBL" id="JAVDXQ010000005">
    <property type="protein sequence ID" value="MDR7298657.1"/>
    <property type="molecule type" value="Genomic_DNA"/>
</dbReference>
<protein>
    <submittedName>
        <fullName evidence="1">Gp16 family phage-associated protein</fullName>
    </submittedName>
</protein>
<sequence>MIKVEEINPVNLAHVKHQFYVRGEEISGWALAHGFSAAMVYSVLNGRCKARRGQAHRIAVALGLKETPEEAGAGTSTDAAGGV</sequence>
<evidence type="ECO:0000313" key="1">
    <source>
        <dbReference type="EMBL" id="MDR7298657.1"/>
    </source>
</evidence>